<evidence type="ECO:0000313" key="5">
    <source>
        <dbReference type="Proteomes" id="UP000699042"/>
    </source>
</evidence>
<feature type="domain" description="Nephrocystin 3-like N-terminal" evidence="3">
    <location>
        <begin position="115"/>
        <end position="278"/>
    </location>
</feature>
<proteinExistence type="predicted"/>
<name>A0A9P7RJN0_9PEZI</name>
<evidence type="ECO:0000259" key="3">
    <source>
        <dbReference type="Pfam" id="PF24883"/>
    </source>
</evidence>
<dbReference type="AlphaFoldDB" id="A0A9P7RJN0"/>
<feature type="region of interest" description="Disordered" evidence="2">
    <location>
        <begin position="53"/>
        <end position="73"/>
    </location>
</feature>
<feature type="region of interest" description="Disordered" evidence="2">
    <location>
        <begin position="322"/>
        <end position="341"/>
    </location>
</feature>
<evidence type="ECO:0000256" key="2">
    <source>
        <dbReference type="SAM" id="MobiDB-lite"/>
    </source>
</evidence>
<sequence>MAQRGAMALLSDDFQTLRSITTESKWKLAILEKKFEELESTQNKLVAEQREMKLRGQHESSQISTASPEQQTRLSRQDLQAMLGVSLQRIEMALENVGSVSRVEGMTGGDLVKKLTQIQTFRNWMQSNKSEILFLRIHEAGRLITPLSSVCLPLVASLQDMEPAVTLHYFCGVLREDSAQSRSHLLRSLIVQLLEKLPAERTLAMDINYALLSEWDFNALRQLFEITLLSMPGAVIFCVIDGCSHYRNEDELQVTLEYLLGACQAQSPVVKLKLLLTSPVPLHISQQMPEGMMVFLPTVATQSRPGLTYGWQPNALFRRQFDGERSGSPPPVLYRNPEDNW</sequence>
<gene>
    <name evidence="4" type="ORF">JMJ77_006679</name>
</gene>
<comment type="caution">
    <text evidence="4">The sequence shown here is derived from an EMBL/GenBank/DDBJ whole genome shotgun (WGS) entry which is preliminary data.</text>
</comment>
<feature type="compositionally biased region" description="Polar residues" evidence="2">
    <location>
        <begin position="59"/>
        <end position="73"/>
    </location>
</feature>
<dbReference type="PANTHER" id="PTHR40619:SF3">
    <property type="entry name" value="FUNGAL STAND N-TERMINAL GOODBYE DOMAIN-CONTAINING PROTEIN"/>
    <property type="match status" value="1"/>
</dbReference>
<dbReference type="EMBL" id="JAESDN010000001">
    <property type="protein sequence ID" value="KAG7059314.1"/>
    <property type="molecule type" value="Genomic_DNA"/>
</dbReference>
<organism evidence="4 5">
    <name type="scientific">Colletotrichum scovillei</name>
    <dbReference type="NCBI Taxonomy" id="1209932"/>
    <lineage>
        <taxon>Eukaryota</taxon>
        <taxon>Fungi</taxon>
        <taxon>Dikarya</taxon>
        <taxon>Ascomycota</taxon>
        <taxon>Pezizomycotina</taxon>
        <taxon>Sordariomycetes</taxon>
        <taxon>Hypocreomycetidae</taxon>
        <taxon>Glomerellales</taxon>
        <taxon>Glomerellaceae</taxon>
        <taxon>Colletotrichum</taxon>
        <taxon>Colletotrichum acutatum species complex</taxon>
    </lineage>
</organism>
<dbReference type="InterPro" id="IPR056884">
    <property type="entry name" value="NPHP3-like_N"/>
</dbReference>
<keyword evidence="1" id="KW-0677">Repeat</keyword>
<protein>
    <recommendedName>
        <fullName evidence="3">Nephrocystin 3-like N-terminal domain-containing protein</fullName>
    </recommendedName>
</protein>
<evidence type="ECO:0000313" key="4">
    <source>
        <dbReference type="EMBL" id="KAG7059314.1"/>
    </source>
</evidence>
<keyword evidence="5" id="KW-1185">Reference proteome</keyword>
<dbReference type="PANTHER" id="PTHR40619">
    <property type="entry name" value="FUNGAL STAND N-TERMINAL GOODBYE DOMAIN-CONTAINING PROTEIN"/>
    <property type="match status" value="1"/>
</dbReference>
<reference evidence="4" key="1">
    <citation type="submission" date="2021-05" db="EMBL/GenBank/DDBJ databases">
        <title>Comparative genomics of three Colletotrichum scovillei strains and genetic complementation revealed genes involved fungal growth and virulence on chili pepper.</title>
        <authorList>
            <person name="Hsieh D.-K."/>
            <person name="Chuang S.-C."/>
            <person name="Chen C.-Y."/>
            <person name="Chao Y.-T."/>
            <person name="Lu M.-Y.J."/>
            <person name="Lee M.-H."/>
            <person name="Shih M.-C."/>
        </authorList>
    </citation>
    <scope>NUCLEOTIDE SEQUENCE</scope>
    <source>
        <strain evidence="4">Coll-153</strain>
    </source>
</reference>
<evidence type="ECO:0000256" key="1">
    <source>
        <dbReference type="ARBA" id="ARBA00022737"/>
    </source>
</evidence>
<accession>A0A9P7RJN0</accession>
<dbReference type="Pfam" id="PF24883">
    <property type="entry name" value="NPHP3_N"/>
    <property type="match status" value="1"/>
</dbReference>
<dbReference type="Proteomes" id="UP000699042">
    <property type="component" value="Unassembled WGS sequence"/>
</dbReference>